<comment type="similarity">
    <text evidence="5 14 16">Belongs to the RNase HII family.</text>
</comment>
<dbReference type="PANTHER" id="PTHR10954:SF18">
    <property type="entry name" value="RIBONUCLEASE HII"/>
    <property type="match status" value="1"/>
</dbReference>
<comment type="subcellular location">
    <subcellularLocation>
        <location evidence="4 14">Cytoplasm</location>
    </subcellularLocation>
</comment>
<feature type="binding site" evidence="14 15">
    <location>
        <position position="86"/>
    </location>
    <ligand>
        <name>a divalent metal cation</name>
        <dbReference type="ChEBI" id="CHEBI:60240"/>
    </ligand>
</feature>
<sequence length="270" mass="30220">MTRMNDGIGGMKASEVSRFVRDNFRQLLVDKDYWMDVLGSDSRSSVRDLCSFITREEEKISAELARVRALYDFDARFGNLVAGVDEVGRGPLAGPIVGAAVVLKTDSPDTSLILEINDSKKLSRKKREELFEKIKDQAEAFAIYEMSNLDIDRIGISYCNHEVFRGSLRQIGIKVDMVLSDGYPIKDFRGRNTAVIKGDTKSAAIACASIIAKVHRDRIMENMNLYYPEYGFDSNVGYGSSVHIDALKRLGPCPIHRMSFLSGILEKSEE</sequence>
<dbReference type="InterPro" id="IPR024567">
    <property type="entry name" value="RNase_HII/HIII_dom"/>
</dbReference>
<dbReference type="CDD" id="cd07182">
    <property type="entry name" value="RNase_HII_bacteria_HII_like"/>
    <property type="match status" value="1"/>
</dbReference>
<keyword evidence="19" id="KW-1185">Reference proteome</keyword>
<dbReference type="EMBL" id="JAGGKC010000006">
    <property type="protein sequence ID" value="MBP1918533.1"/>
    <property type="molecule type" value="Genomic_DNA"/>
</dbReference>
<dbReference type="NCBIfam" id="NF000594">
    <property type="entry name" value="PRK00015.1-1"/>
    <property type="match status" value="1"/>
</dbReference>
<evidence type="ECO:0000256" key="1">
    <source>
        <dbReference type="ARBA" id="ARBA00000077"/>
    </source>
</evidence>
<comment type="function">
    <text evidence="3 14 16">Endonuclease that specifically degrades the RNA of RNA-DNA hybrids.</text>
</comment>
<dbReference type="Gene3D" id="3.30.420.10">
    <property type="entry name" value="Ribonuclease H-like superfamily/Ribonuclease H"/>
    <property type="match status" value="1"/>
</dbReference>
<keyword evidence="12 14" id="KW-0378">Hydrolase</keyword>
<dbReference type="NCBIfam" id="NF000595">
    <property type="entry name" value="PRK00015.1-3"/>
    <property type="match status" value="1"/>
</dbReference>
<comment type="cofactor">
    <cofactor evidence="2">
        <name>Mg(2+)</name>
        <dbReference type="ChEBI" id="CHEBI:18420"/>
    </cofactor>
</comment>
<evidence type="ECO:0000256" key="13">
    <source>
        <dbReference type="ARBA" id="ARBA00023211"/>
    </source>
</evidence>
<dbReference type="PANTHER" id="PTHR10954">
    <property type="entry name" value="RIBONUCLEASE H2 SUBUNIT A"/>
    <property type="match status" value="1"/>
</dbReference>
<evidence type="ECO:0000256" key="9">
    <source>
        <dbReference type="ARBA" id="ARBA00022722"/>
    </source>
</evidence>
<dbReference type="InterPro" id="IPR022898">
    <property type="entry name" value="RNase_HII"/>
</dbReference>
<dbReference type="InterPro" id="IPR036397">
    <property type="entry name" value="RNaseH_sf"/>
</dbReference>
<comment type="cofactor">
    <cofactor evidence="14 15">
        <name>Mn(2+)</name>
        <dbReference type="ChEBI" id="CHEBI:29035"/>
    </cofactor>
    <cofactor evidence="14 15">
        <name>Mg(2+)</name>
        <dbReference type="ChEBI" id="CHEBI:18420"/>
    </cofactor>
    <text evidence="14 15">Manganese or magnesium. Binds 1 divalent metal ion per monomer in the absence of substrate. May bind a second metal ion after substrate binding.</text>
</comment>
<evidence type="ECO:0000313" key="18">
    <source>
        <dbReference type="EMBL" id="MBP1918533.1"/>
    </source>
</evidence>
<dbReference type="Proteomes" id="UP001519271">
    <property type="component" value="Unassembled WGS sequence"/>
</dbReference>
<name>A0ABS4G1W3_9CLOT</name>
<dbReference type="InterPro" id="IPR001352">
    <property type="entry name" value="RNase_HII/HIII"/>
</dbReference>
<evidence type="ECO:0000259" key="17">
    <source>
        <dbReference type="PROSITE" id="PS51975"/>
    </source>
</evidence>
<evidence type="ECO:0000313" key="19">
    <source>
        <dbReference type="Proteomes" id="UP001519271"/>
    </source>
</evidence>
<dbReference type="GO" id="GO:0004523">
    <property type="term" value="F:RNA-DNA hybrid ribonuclease activity"/>
    <property type="evidence" value="ECO:0007669"/>
    <property type="project" value="UniProtKB-EC"/>
</dbReference>
<evidence type="ECO:0000256" key="14">
    <source>
        <dbReference type="HAMAP-Rule" id="MF_00052"/>
    </source>
</evidence>
<evidence type="ECO:0000256" key="15">
    <source>
        <dbReference type="PROSITE-ProRule" id="PRU01319"/>
    </source>
</evidence>
<feature type="binding site" evidence="14 15">
    <location>
        <position position="181"/>
    </location>
    <ligand>
        <name>a divalent metal cation</name>
        <dbReference type="ChEBI" id="CHEBI:60240"/>
    </ligand>
</feature>
<evidence type="ECO:0000256" key="2">
    <source>
        <dbReference type="ARBA" id="ARBA00001946"/>
    </source>
</evidence>
<protein>
    <recommendedName>
        <fullName evidence="7 14">Ribonuclease HII</fullName>
        <shortName evidence="14">RNase HII</shortName>
        <ecNumber evidence="6 14">3.1.26.4</ecNumber>
    </recommendedName>
</protein>
<proteinExistence type="inferred from homology"/>
<dbReference type="Pfam" id="PF01351">
    <property type="entry name" value="RNase_HII"/>
    <property type="match status" value="1"/>
</dbReference>
<dbReference type="InterPro" id="IPR012337">
    <property type="entry name" value="RNaseH-like_sf"/>
</dbReference>
<evidence type="ECO:0000256" key="8">
    <source>
        <dbReference type="ARBA" id="ARBA00022490"/>
    </source>
</evidence>
<evidence type="ECO:0000256" key="4">
    <source>
        <dbReference type="ARBA" id="ARBA00004496"/>
    </source>
</evidence>
<organism evidence="18 19">
    <name type="scientific">Youngiibacter multivorans</name>
    <dbReference type="NCBI Taxonomy" id="937251"/>
    <lineage>
        <taxon>Bacteria</taxon>
        <taxon>Bacillati</taxon>
        <taxon>Bacillota</taxon>
        <taxon>Clostridia</taxon>
        <taxon>Eubacteriales</taxon>
        <taxon>Clostridiaceae</taxon>
        <taxon>Youngiibacter</taxon>
    </lineage>
</organism>
<keyword evidence="9 14" id="KW-0540">Nuclease</keyword>
<evidence type="ECO:0000256" key="5">
    <source>
        <dbReference type="ARBA" id="ARBA00007383"/>
    </source>
</evidence>
<evidence type="ECO:0000256" key="12">
    <source>
        <dbReference type="ARBA" id="ARBA00022801"/>
    </source>
</evidence>
<feature type="domain" description="RNase H type-2" evidence="17">
    <location>
        <begin position="79"/>
        <end position="270"/>
    </location>
</feature>
<evidence type="ECO:0000256" key="11">
    <source>
        <dbReference type="ARBA" id="ARBA00022759"/>
    </source>
</evidence>
<dbReference type="EC" id="3.1.26.4" evidence="6 14"/>
<dbReference type="HAMAP" id="MF_00052_B">
    <property type="entry name" value="RNase_HII_B"/>
    <property type="match status" value="1"/>
</dbReference>
<dbReference type="SUPFAM" id="SSF53098">
    <property type="entry name" value="Ribonuclease H-like"/>
    <property type="match status" value="1"/>
</dbReference>
<feature type="binding site" evidence="14 15">
    <location>
        <position position="85"/>
    </location>
    <ligand>
        <name>a divalent metal cation</name>
        <dbReference type="ChEBI" id="CHEBI:60240"/>
    </ligand>
</feature>
<evidence type="ECO:0000256" key="10">
    <source>
        <dbReference type="ARBA" id="ARBA00022723"/>
    </source>
</evidence>
<dbReference type="PROSITE" id="PS51975">
    <property type="entry name" value="RNASE_H_2"/>
    <property type="match status" value="1"/>
</dbReference>
<evidence type="ECO:0000256" key="16">
    <source>
        <dbReference type="RuleBase" id="RU003515"/>
    </source>
</evidence>
<evidence type="ECO:0000256" key="3">
    <source>
        <dbReference type="ARBA" id="ARBA00004065"/>
    </source>
</evidence>
<accession>A0ABS4G1W3</accession>
<evidence type="ECO:0000256" key="7">
    <source>
        <dbReference type="ARBA" id="ARBA00019179"/>
    </source>
</evidence>
<evidence type="ECO:0000256" key="6">
    <source>
        <dbReference type="ARBA" id="ARBA00012180"/>
    </source>
</evidence>
<keyword evidence="8 14" id="KW-0963">Cytoplasm</keyword>
<comment type="catalytic activity">
    <reaction evidence="1 14 15 16">
        <text>Endonucleolytic cleavage to 5'-phosphomonoester.</text>
        <dbReference type="EC" id="3.1.26.4"/>
    </reaction>
</comment>
<comment type="caution">
    <text evidence="18">The sequence shown here is derived from an EMBL/GenBank/DDBJ whole genome shotgun (WGS) entry which is preliminary data.</text>
</comment>
<keyword evidence="11 14" id="KW-0255">Endonuclease</keyword>
<keyword evidence="13 14" id="KW-0464">Manganese</keyword>
<gene>
    <name evidence="14" type="primary">rnhB</name>
    <name evidence="18" type="ORF">J2Z34_001009</name>
</gene>
<reference evidence="18 19" key="1">
    <citation type="submission" date="2021-03" db="EMBL/GenBank/DDBJ databases">
        <title>Genomic Encyclopedia of Type Strains, Phase IV (KMG-IV): sequencing the most valuable type-strain genomes for metagenomic binning, comparative biology and taxonomic classification.</title>
        <authorList>
            <person name="Goeker M."/>
        </authorList>
    </citation>
    <scope>NUCLEOTIDE SEQUENCE [LARGE SCALE GENOMIC DNA]</scope>
    <source>
        <strain evidence="18 19">DSM 6139</strain>
    </source>
</reference>
<keyword evidence="10 14" id="KW-0479">Metal-binding</keyword>